<gene>
    <name evidence="5" type="primary">LOC108041958</name>
    <name evidence="3" type="synonym">108041958</name>
</gene>
<dbReference type="AlphaFoldDB" id="A0A6P4EBL1"/>
<dbReference type="GeneID" id="108041958"/>
<evidence type="ECO:0000313" key="5">
    <source>
        <dbReference type="RefSeq" id="XP_016975522.1"/>
    </source>
</evidence>
<dbReference type="EnsemblMetazoa" id="XM_017120033.1">
    <property type="protein sequence ID" value="XP_016975522.1"/>
    <property type="gene ID" value="LOC108041958"/>
</dbReference>
<dbReference type="OrthoDB" id="7967959at2759"/>
<evidence type="ECO:0000313" key="3">
    <source>
        <dbReference type="EnsemblMetazoa" id="XP_016975522.1"/>
    </source>
</evidence>
<feature type="compositionally biased region" description="Polar residues" evidence="1">
    <location>
        <begin position="271"/>
        <end position="307"/>
    </location>
</feature>
<feature type="domain" description="DUF4729" evidence="2">
    <location>
        <begin position="593"/>
        <end position="776"/>
    </location>
</feature>
<feature type="region of interest" description="Disordered" evidence="1">
    <location>
        <begin position="131"/>
        <end position="308"/>
    </location>
</feature>
<sequence>MYECSRCGHQRSNLNLRADEQFQSAGEDYIEGASSWCNSCGELTFFIKSHVDTNFVQPLITNSVDSIDSVPFKGSAAFFRGVLHPRTIIQNKQAASLANHLNNWAVEAMDPPKGGGSFTTLPNRHGLFSRNQRSQEEDGPPPPITPLNVISTLSPRSQSDDEKTIRNSSPVRAEKRNPSLARSRKSEQVKGIELLRSTPPSHLSPELPREQDRRLSPVNPYTKTFKNRVKTSQEPATSTKPKFSTDQDAGIPRPGISLKEVKKMKRRYATNDFSGPETSNHSTERTSPGSYPNSSETTSQAPSNVNIQKRLVEKRLQMRRLTSMRSRLEAEFEETQMELADLERRHRRSQSGRSLRESGGAHLTFTRLVHKRQKDEQIEGKRLEKKDKLETLLKTLHEQDLPHFKSWKVEKDQDQDREYLDSHKPTAPPLETETDSGTESDEDLEIESSTKSASSMERESKVKNFRKIYKPLPYQLKHPFANLDTFDFYMPNAHEPKDNFQRSKPLSKTRSIQVLASSAQRASFGGVVHDPLEAVKRINTLEDARKVQQKAPEAHFSTVACEEKEVIRLIKKKPYVTQPEKVKELDISRSPVRCPDSDCRRMSFVSDFNSHLLLDHRSLTMERIKARETKTFFLDTNTTLMDQPKCHMLYMVRDKVFDTKGRELCDLLPVLVMSARTRLRTVLASFGVRSARAIKRKRPGGGKKFFVLWLTGLVPRNIKLMATVSMWSTLGSDLADCVSVNTTHIYDIRAPNEMGPICRSRCSMMVPMSMIKRMTDKGRKFLAIQVQVY</sequence>
<feature type="compositionally biased region" description="Basic and acidic residues" evidence="1">
    <location>
        <begin position="412"/>
        <end position="424"/>
    </location>
</feature>
<feature type="region of interest" description="Disordered" evidence="1">
    <location>
        <begin position="342"/>
        <end position="363"/>
    </location>
</feature>
<feature type="compositionally biased region" description="Polar residues" evidence="1">
    <location>
        <begin position="219"/>
        <end position="247"/>
    </location>
</feature>
<reference evidence="3" key="3">
    <citation type="submission" date="2025-05" db="UniProtKB">
        <authorList>
            <consortium name="EnsemblMetazoa"/>
        </authorList>
    </citation>
    <scope>IDENTIFICATION</scope>
</reference>
<feature type="region of interest" description="Disordered" evidence="1">
    <location>
        <begin position="412"/>
        <end position="460"/>
    </location>
</feature>
<reference evidence="5" key="2">
    <citation type="submission" date="2025-04" db="UniProtKB">
        <authorList>
            <consortium name="RefSeq"/>
        </authorList>
    </citation>
    <scope>IDENTIFICATION</scope>
</reference>
<evidence type="ECO:0000256" key="1">
    <source>
        <dbReference type="SAM" id="MobiDB-lite"/>
    </source>
</evidence>
<organism evidence="5">
    <name type="scientific">Drosophila rhopaloa</name>
    <name type="common">Fruit fly</name>
    <dbReference type="NCBI Taxonomy" id="1041015"/>
    <lineage>
        <taxon>Eukaryota</taxon>
        <taxon>Metazoa</taxon>
        <taxon>Ecdysozoa</taxon>
        <taxon>Arthropoda</taxon>
        <taxon>Hexapoda</taxon>
        <taxon>Insecta</taxon>
        <taxon>Pterygota</taxon>
        <taxon>Neoptera</taxon>
        <taxon>Endopterygota</taxon>
        <taxon>Diptera</taxon>
        <taxon>Brachycera</taxon>
        <taxon>Muscomorpha</taxon>
        <taxon>Ephydroidea</taxon>
        <taxon>Drosophilidae</taxon>
        <taxon>Drosophila</taxon>
        <taxon>Sophophora</taxon>
    </lineage>
</organism>
<evidence type="ECO:0000259" key="2">
    <source>
        <dbReference type="Pfam" id="PF15866"/>
    </source>
</evidence>
<protein>
    <submittedName>
        <fullName evidence="5">Uncharacterized protein LOC108041958</fullName>
    </submittedName>
</protein>
<dbReference type="Pfam" id="PF15866">
    <property type="entry name" value="DUF4729"/>
    <property type="match status" value="1"/>
</dbReference>
<proteinExistence type="predicted"/>
<evidence type="ECO:0000313" key="4">
    <source>
        <dbReference type="Proteomes" id="UP001652680"/>
    </source>
</evidence>
<feature type="compositionally biased region" description="Polar residues" evidence="1">
    <location>
        <begin position="148"/>
        <end position="157"/>
    </location>
</feature>
<dbReference type="InterPro" id="IPR031732">
    <property type="entry name" value="DUF4729"/>
</dbReference>
<feature type="compositionally biased region" description="Acidic residues" evidence="1">
    <location>
        <begin position="432"/>
        <end position="446"/>
    </location>
</feature>
<reference evidence="4" key="1">
    <citation type="journal article" date="2021" name="Elife">
        <title>Highly contiguous assemblies of 101 drosophilid genomes.</title>
        <authorList>
            <person name="Kim B.Y."/>
            <person name="Wang J.R."/>
            <person name="Miller D.E."/>
            <person name="Barmina O."/>
            <person name="Delaney E."/>
            <person name="Thompson A."/>
            <person name="Comeault A.A."/>
            <person name="Peede D."/>
            <person name="D'Agostino E.R."/>
            <person name="Pelaez J."/>
            <person name="Aguilar J.M."/>
            <person name="Haji D."/>
            <person name="Matsunaga T."/>
            <person name="Armstrong E.E."/>
            <person name="Zych M."/>
            <person name="Ogawa Y."/>
            <person name="Stamenkovic-Radak M."/>
            <person name="Jelic M."/>
            <person name="Veselinovic M.S."/>
            <person name="Tanaskovic M."/>
            <person name="Eric P."/>
            <person name="Gao J.J."/>
            <person name="Katoh T.K."/>
            <person name="Toda M.J."/>
            <person name="Watabe H."/>
            <person name="Watada M."/>
            <person name="Davis J.S."/>
            <person name="Moyle L.C."/>
            <person name="Manoli G."/>
            <person name="Bertolini E."/>
            <person name="Kostal V."/>
            <person name="Hawley R.S."/>
            <person name="Takahashi A."/>
            <person name="Jones C.D."/>
            <person name="Price D.K."/>
            <person name="Whiteman N."/>
            <person name="Kopp A."/>
            <person name="Matute D.R."/>
            <person name="Petrov D.A."/>
        </authorList>
    </citation>
    <scope>NUCLEOTIDE SEQUENCE [LARGE SCALE GENOMIC DNA]</scope>
</reference>
<keyword evidence="4" id="KW-1185">Reference proteome</keyword>
<accession>A0A6P4EBL1</accession>
<name>A0A6P4EBL1_DRORH</name>
<dbReference type="RefSeq" id="XP_016975522.1">
    <property type="nucleotide sequence ID" value="XM_017120033.1"/>
</dbReference>
<dbReference type="Proteomes" id="UP001652680">
    <property type="component" value="Unassembled WGS sequence"/>
</dbReference>